<keyword evidence="2" id="KW-0812">Transmembrane</keyword>
<accession>A0A368QZJ5</accession>
<gene>
    <name evidence="3" type="ORF">SETIT_4G292300v2</name>
</gene>
<evidence type="ECO:0000256" key="1">
    <source>
        <dbReference type="SAM" id="MobiDB-lite"/>
    </source>
</evidence>
<sequence>MPTHIPCYTFITNTSSTTPPTGGMASTAVLFVLIITMGELMLTPPRSPGGSRAGGELTPRRSPGGSSAGGELTPPRSGGGTASEFMPAGSAGGSATTTTAGVSALLRDELSLVDLGSNCSSDCLWCLASNIGSCLVHLFECPDPLVVVQCFAGKFTFIVNCIGTGGSGSGEGQLTTTGSAGATASQLVPAGSAGGGSAATRTAHLSALLRNEFAAADVGIKCPADCIQCLAASILPCIVDGLLCYDPLELAVCFAGNLKIIVECFGT</sequence>
<feature type="transmembrane region" description="Helical" evidence="2">
    <location>
        <begin position="23"/>
        <end position="42"/>
    </location>
</feature>
<dbReference type="EMBL" id="CM003531">
    <property type="protein sequence ID" value="RCV23359.1"/>
    <property type="molecule type" value="Genomic_DNA"/>
</dbReference>
<reference evidence="3" key="1">
    <citation type="journal article" date="2012" name="Nat. Biotechnol.">
        <title>Reference genome sequence of the model plant Setaria.</title>
        <authorList>
            <person name="Bennetzen J.L."/>
            <person name="Schmutz J."/>
            <person name="Wang H."/>
            <person name="Percifield R."/>
            <person name="Hawkins J."/>
            <person name="Pontaroli A.C."/>
            <person name="Estep M."/>
            <person name="Feng L."/>
            <person name="Vaughn J.N."/>
            <person name="Grimwood J."/>
            <person name="Jenkins J."/>
            <person name="Barry K."/>
            <person name="Lindquist E."/>
            <person name="Hellsten U."/>
            <person name="Deshpande S."/>
            <person name="Wang X."/>
            <person name="Wu X."/>
            <person name="Mitros T."/>
            <person name="Triplett J."/>
            <person name="Yang X."/>
            <person name="Ye C.Y."/>
            <person name="Mauro-Herrera M."/>
            <person name="Wang L."/>
            <person name="Li P."/>
            <person name="Sharma M."/>
            <person name="Sharma R."/>
            <person name="Ronald P.C."/>
            <person name="Panaud O."/>
            <person name="Kellogg E.A."/>
            <person name="Brutnell T.P."/>
            <person name="Doust A.N."/>
            <person name="Tuskan G.A."/>
            <person name="Rokhsar D."/>
            <person name="Devos K.M."/>
        </authorList>
    </citation>
    <scope>NUCLEOTIDE SEQUENCE [LARGE SCALE GENOMIC DNA]</scope>
    <source>
        <strain evidence="3">Yugu1</strain>
    </source>
</reference>
<organism evidence="3">
    <name type="scientific">Setaria italica</name>
    <name type="common">Foxtail millet</name>
    <name type="synonym">Panicum italicum</name>
    <dbReference type="NCBI Taxonomy" id="4555"/>
    <lineage>
        <taxon>Eukaryota</taxon>
        <taxon>Viridiplantae</taxon>
        <taxon>Streptophyta</taxon>
        <taxon>Embryophyta</taxon>
        <taxon>Tracheophyta</taxon>
        <taxon>Spermatophyta</taxon>
        <taxon>Magnoliopsida</taxon>
        <taxon>Liliopsida</taxon>
        <taxon>Poales</taxon>
        <taxon>Poaceae</taxon>
        <taxon>PACMAD clade</taxon>
        <taxon>Panicoideae</taxon>
        <taxon>Panicodae</taxon>
        <taxon>Paniceae</taxon>
        <taxon>Cenchrinae</taxon>
        <taxon>Setaria</taxon>
    </lineage>
</organism>
<proteinExistence type="predicted"/>
<dbReference type="AlphaFoldDB" id="A0A368QZJ5"/>
<feature type="region of interest" description="Disordered" evidence="1">
    <location>
        <begin position="43"/>
        <end position="94"/>
    </location>
</feature>
<evidence type="ECO:0000256" key="2">
    <source>
        <dbReference type="SAM" id="Phobius"/>
    </source>
</evidence>
<name>A0A368QZJ5_SETIT</name>
<reference evidence="3" key="2">
    <citation type="submission" date="2015-07" db="EMBL/GenBank/DDBJ databases">
        <authorList>
            <person name="Noorani M."/>
        </authorList>
    </citation>
    <scope>NUCLEOTIDE SEQUENCE</scope>
    <source>
        <strain evidence="3">Yugu1</strain>
    </source>
</reference>
<evidence type="ECO:0000313" key="3">
    <source>
        <dbReference type="EMBL" id="RCV23359.1"/>
    </source>
</evidence>
<keyword evidence="2" id="KW-1133">Transmembrane helix</keyword>
<keyword evidence="2" id="KW-0472">Membrane</keyword>
<protein>
    <submittedName>
        <fullName evidence="3">Uncharacterized protein</fullName>
    </submittedName>
</protein>